<dbReference type="Pfam" id="PF12770">
    <property type="entry name" value="CHAT"/>
    <property type="match status" value="1"/>
</dbReference>
<dbReference type="RefSeq" id="WP_281906140.1">
    <property type="nucleotide sequence ID" value="NZ_BSDI01000097.1"/>
</dbReference>
<keyword evidence="3" id="KW-1185">Reference proteome</keyword>
<gene>
    <name evidence="2" type="ORF">Pa4123_90070</name>
</gene>
<evidence type="ECO:0000313" key="3">
    <source>
        <dbReference type="Proteomes" id="UP001144280"/>
    </source>
</evidence>
<protein>
    <recommendedName>
        <fullName evidence="1">CHAT domain-containing protein</fullName>
    </recommendedName>
</protein>
<dbReference type="InterPro" id="IPR011990">
    <property type="entry name" value="TPR-like_helical_dom_sf"/>
</dbReference>
<dbReference type="InterPro" id="IPR024983">
    <property type="entry name" value="CHAT_dom"/>
</dbReference>
<dbReference type="Gene3D" id="1.25.40.10">
    <property type="entry name" value="Tetratricopeptide repeat domain"/>
    <property type="match status" value="2"/>
</dbReference>
<comment type="caution">
    <text evidence="2">The sequence shown here is derived from an EMBL/GenBank/DDBJ whole genome shotgun (WGS) entry which is preliminary data.</text>
</comment>
<proteinExistence type="predicted"/>
<dbReference type="SUPFAM" id="SSF48452">
    <property type="entry name" value="TPR-like"/>
    <property type="match status" value="2"/>
</dbReference>
<sequence length="853" mass="89794">MRAGELLALALARPMAALARADELLRHDPEPAVAALAHQARAIVLRDTGRVDEAIRELRTALRFAERSGDGDRTTDVRATLGLTLGLAGRTAAGLRALDQAAAASTGAVHGRVLMRRGHLLAVVGRYEEALADFRTSIARLHRAGDGVWEARVRVARFSVYARLGQAARGDRDLVVAERLFTAAGQDLESTMTVHNRADVAFQVGDLPAALDLLDRAGARYAELGAHKPELAIDRCAVLLAAGLPAEAVTTTEAAIREHVGRGGEATKTAELLFVAARAAQAAGRADRAAEWAGQARTLFRRQHRQGWQARAAFIVAQARYAADGRPSQLRAQVSRLADRLTELRALEAPAAHLLAGRLATGAVADRHLARAARYRYGGPTFGRAAGWLAQALRARERGATAAMLAACRRGLDAAGEHQRSLAAPELRAHAAGYGTELAALAQRHAVGRGDARMLLRWSERWRAGALAVPLVRPPDDRELAADLASLRQVMRLLGAPGAPVVELDRERRRLEAAIRSRTRRVRERPPVADEPPVPFDRLAGHLLVELTVVDGVLYAVTVTGKRGRLHEVGAEADAVREVELARSLLRRLAHGRPAPQALSTLDRAGAALERALLGPAAADLGGAPVLVVPPARLHAVPWSLLPTLRCGPVTVAPSAATWLRAGRAAPRRAHAAFVVGPGLTGSAAEVKRIADGYPDPIVLGGGRATAEATLAALDGAAIAHVAAHGVFRADNPLFSALSLDDGPLTVYDLGRLRRAPARLVLSSCESGVAAEVAADELLGMVSALVPLGTASILASIVPVNDAATAPVMVGFHERLLAGRTFGEALHGARAAAEADGDPVAVATALSFVALGR</sequence>
<dbReference type="Proteomes" id="UP001144280">
    <property type="component" value="Unassembled WGS sequence"/>
</dbReference>
<name>A0ABQ5RC09_9ACTN</name>
<organism evidence="2 3">
    <name type="scientific">Phytohabitans aurantiacus</name>
    <dbReference type="NCBI Taxonomy" id="3016789"/>
    <lineage>
        <taxon>Bacteria</taxon>
        <taxon>Bacillati</taxon>
        <taxon>Actinomycetota</taxon>
        <taxon>Actinomycetes</taxon>
        <taxon>Micromonosporales</taxon>
        <taxon>Micromonosporaceae</taxon>
    </lineage>
</organism>
<evidence type="ECO:0000313" key="2">
    <source>
        <dbReference type="EMBL" id="GLI03727.1"/>
    </source>
</evidence>
<dbReference type="SMART" id="SM00028">
    <property type="entry name" value="TPR"/>
    <property type="match status" value="2"/>
</dbReference>
<accession>A0ABQ5RC09</accession>
<feature type="domain" description="CHAT" evidence="1">
    <location>
        <begin position="604"/>
        <end position="832"/>
    </location>
</feature>
<dbReference type="InterPro" id="IPR019734">
    <property type="entry name" value="TPR_rpt"/>
</dbReference>
<reference evidence="2" key="1">
    <citation type="submission" date="2022-12" db="EMBL/GenBank/DDBJ databases">
        <title>New Phytohabitans aurantiacus sp. RD004123 nov., an actinomycete isolated from soil.</title>
        <authorList>
            <person name="Triningsih D.W."/>
            <person name="Harunari E."/>
            <person name="Igarashi Y."/>
        </authorList>
    </citation>
    <scope>NUCLEOTIDE SEQUENCE</scope>
    <source>
        <strain evidence="2">RD004123</strain>
    </source>
</reference>
<evidence type="ECO:0000259" key="1">
    <source>
        <dbReference type="Pfam" id="PF12770"/>
    </source>
</evidence>
<dbReference type="EMBL" id="BSDI01000097">
    <property type="protein sequence ID" value="GLI03727.1"/>
    <property type="molecule type" value="Genomic_DNA"/>
</dbReference>